<proteinExistence type="predicted"/>
<sequence length="346" mass="40671">MNPHERHKAMAECMQRSLTRDAFDKIVAVEAKIHRIKLSGEKIKGQKMQGLYDYDSFKKIFPKAGFNSEFVPDDRMPNYNVQLTVDMDMYKLNIFTYRNKGCCPPFCLDVTPKECVSLSDFYNSLIKLNNLIPNMCVSSVENTIDIYCDTPADVEWLFWLLRRAVFIPYAKDATQNSIDTAEWNDKLRLSMFQHYGGDTKIYPRGNDCDKKKGKGWPLDTFNRVRLEYTPDRRMLLNKFNIDKLSDFLRDCKFQDINGMNYNFRRFEGSGNYPEYYEDDWSNYSAEDKNGNTGAFQNEYILRSVMPETKNNYRKYVVDIEDFEPLKEKLINAMKILDLEWGVLSII</sequence>
<evidence type="ECO:0000313" key="2">
    <source>
        <dbReference type="Proteomes" id="UP000006732"/>
    </source>
</evidence>
<dbReference type="EMBL" id="CP000482">
    <property type="protein sequence ID" value="ABK97913.1"/>
    <property type="molecule type" value="Genomic_DNA"/>
</dbReference>
<dbReference type="STRING" id="338966.Ppro_0279"/>
<protein>
    <submittedName>
        <fullName evidence="1">Uncharacterized protein</fullName>
    </submittedName>
</protein>
<accession>A1AKP3</accession>
<name>A1AKP3_PELPD</name>
<gene>
    <name evidence="1" type="ordered locus">Ppro_0279</name>
</gene>
<dbReference type="Proteomes" id="UP000006732">
    <property type="component" value="Chromosome"/>
</dbReference>
<dbReference type="KEGG" id="ppd:Ppro_0279"/>
<evidence type="ECO:0000313" key="1">
    <source>
        <dbReference type="EMBL" id="ABK97913.1"/>
    </source>
</evidence>
<organism evidence="1 2">
    <name type="scientific">Pelobacter propionicus (strain DSM 2379 / NBRC 103807 / OttBd1)</name>
    <dbReference type="NCBI Taxonomy" id="338966"/>
    <lineage>
        <taxon>Bacteria</taxon>
        <taxon>Pseudomonadati</taxon>
        <taxon>Thermodesulfobacteriota</taxon>
        <taxon>Desulfuromonadia</taxon>
        <taxon>Desulfuromonadales</taxon>
        <taxon>Desulfuromonadaceae</taxon>
        <taxon>Pelobacter</taxon>
    </lineage>
</organism>
<dbReference type="AlphaFoldDB" id="A1AKP3"/>
<dbReference type="HOGENOM" id="CLU_801324_0_0_7"/>
<keyword evidence="2" id="KW-1185">Reference proteome</keyword>
<reference evidence="1 2" key="1">
    <citation type="submission" date="2006-10" db="EMBL/GenBank/DDBJ databases">
        <title>Complete sequence of chromosome of Pelobacter propionicus DSM 2379.</title>
        <authorList>
            <consortium name="US DOE Joint Genome Institute"/>
            <person name="Copeland A."/>
            <person name="Lucas S."/>
            <person name="Lapidus A."/>
            <person name="Barry K."/>
            <person name="Detter J.C."/>
            <person name="Glavina del Rio T."/>
            <person name="Hammon N."/>
            <person name="Israni S."/>
            <person name="Dalin E."/>
            <person name="Tice H."/>
            <person name="Pitluck S."/>
            <person name="Saunders E."/>
            <person name="Brettin T."/>
            <person name="Bruce D."/>
            <person name="Han C."/>
            <person name="Tapia R."/>
            <person name="Schmutz J."/>
            <person name="Larimer F."/>
            <person name="Land M."/>
            <person name="Hauser L."/>
            <person name="Kyrpides N."/>
            <person name="Kim E."/>
            <person name="Lovley D."/>
            <person name="Richardson P."/>
        </authorList>
    </citation>
    <scope>NUCLEOTIDE SEQUENCE [LARGE SCALE GENOMIC DNA]</scope>
    <source>
        <strain evidence="2">DSM 2379 / NBRC 103807 / OttBd1</strain>
    </source>
</reference>